<dbReference type="EMBL" id="JAGIZQ010000001">
    <property type="protein sequence ID" value="KAH6651261.1"/>
    <property type="molecule type" value="Genomic_DNA"/>
</dbReference>
<protein>
    <submittedName>
        <fullName evidence="1">Uncharacterized protein</fullName>
    </submittedName>
</protein>
<dbReference type="Proteomes" id="UP000724584">
    <property type="component" value="Unassembled WGS sequence"/>
</dbReference>
<gene>
    <name evidence="1" type="ORF">F5144DRAFT_503846</name>
</gene>
<accession>A0ACB7PQ73</accession>
<reference evidence="1 2" key="1">
    <citation type="journal article" date="2021" name="Nat. Commun.">
        <title>Genetic determinants of endophytism in the Arabidopsis root mycobiome.</title>
        <authorList>
            <person name="Mesny F."/>
            <person name="Miyauchi S."/>
            <person name="Thiergart T."/>
            <person name="Pickel B."/>
            <person name="Atanasova L."/>
            <person name="Karlsson M."/>
            <person name="Huettel B."/>
            <person name="Barry K.W."/>
            <person name="Haridas S."/>
            <person name="Chen C."/>
            <person name="Bauer D."/>
            <person name="Andreopoulos W."/>
            <person name="Pangilinan J."/>
            <person name="LaButti K."/>
            <person name="Riley R."/>
            <person name="Lipzen A."/>
            <person name="Clum A."/>
            <person name="Drula E."/>
            <person name="Henrissat B."/>
            <person name="Kohler A."/>
            <person name="Grigoriev I.V."/>
            <person name="Martin F.M."/>
            <person name="Hacquard S."/>
        </authorList>
    </citation>
    <scope>NUCLEOTIDE SEQUENCE [LARGE SCALE GENOMIC DNA]</scope>
    <source>
        <strain evidence="1 2">MPI-SDFR-AT-0079</strain>
    </source>
</reference>
<sequence>MVLPTCFVVIPALPSIVTLPKGSDRATFAYAPTHTDYVGATLCGLSSTVTKTPFVWDEPTLKAKCSLPASVSGKAYFVTPVIFVPRSVSSTPRHTFYDCDPIPAASMNKGDFPFACKSLLGKDMGTGYHTISWMLPTAAGIFIRPFTFHVTTPTSTPEYVINTSLAMTTLVPRTEVVATVTTPTTWTAASTTTVTIYTYTYTCTVTVTVTPMPGPRLRRAEADVNLQPDPKLALPTDTDNSADTAMDLERRAAATPKMGKPDFTYPPFGVTTIYVKSISTSTYTNYIPSTVWVTAPDVTITTSRGSFITSTVTVTATPVVGWGQVGP</sequence>
<name>A0ACB7PQ73_9PEZI</name>
<comment type="caution">
    <text evidence="1">The sequence shown here is derived from an EMBL/GenBank/DDBJ whole genome shotgun (WGS) entry which is preliminary data.</text>
</comment>
<keyword evidence="2" id="KW-1185">Reference proteome</keyword>
<organism evidence="1 2">
    <name type="scientific">Chaetomium tenue</name>
    <dbReference type="NCBI Taxonomy" id="1854479"/>
    <lineage>
        <taxon>Eukaryota</taxon>
        <taxon>Fungi</taxon>
        <taxon>Dikarya</taxon>
        <taxon>Ascomycota</taxon>
        <taxon>Pezizomycotina</taxon>
        <taxon>Sordariomycetes</taxon>
        <taxon>Sordariomycetidae</taxon>
        <taxon>Sordariales</taxon>
        <taxon>Chaetomiaceae</taxon>
        <taxon>Chaetomium</taxon>
    </lineage>
</organism>
<evidence type="ECO:0000313" key="2">
    <source>
        <dbReference type="Proteomes" id="UP000724584"/>
    </source>
</evidence>
<evidence type="ECO:0000313" key="1">
    <source>
        <dbReference type="EMBL" id="KAH6651261.1"/>
    </source>
</evidence>
<proteinExistence type="predicted"/>